<keyword evidence="15" id="KW-1185">Reference proteome</keyword>
<dbReference type="GO" id="GO:0042761">
    <property type="term" value="P:very long-chain fatty acid biosynthetic process"/>
    <property type="evidence" value="ECO:0007669"/>
    <property type="project" value="TreeGrafter"/>
</dbReference>
<evidence type="ECO:0000256" key="1">
    <source>
        <dbReference type="ARBA" id="ARBA00004141"/>
    </source>
</evidence>
<feature type="transmembrane region" description="Helical" evidence="12">
    <location>
        <begin position="90"/>
        <end position="109"/>
    </location>
</feature>
<keyword evidence="3 12" id="KW-0444">Lipid biosynthesis</keyword>
<comment type="similarity">
    <text evidence="2 12">Belongs to the ELO family.</text>
</comment>
<evidence type="ECO:0000256" key="12">
    <source>
        <dbReference type="RuleBase" id="RU361115"/>
    </source>
</evidence>
<keyword evidence="7 12" id="KW-1133">Transmembrane helix</keyword>
<evidence type="ECO:0000256" key="13">
    <source>
        <dbReference type="SAM" id="MobiDB-lite"/>
    </source>
</evidence>
<sequence length="356" mass="40389">MATTAPATFYEQLPLPTLDRPFGVHLWPIFDKAWTACVGYPAEEFKFVPFETPMSTLKSTSIFIVVYYTVIFGGRELMRNRAPFKLQTLFLIHNFILTAVSAILLALYIEELLPTVVRHGIFYAICDHNGGWTQHLVVLYYLTYLTKYLELIDTVFLFLKKKPLTFLHCYHHGATALLCYTQLVGSTAVSWVPITLNLGVHVVMYWYYFQAARGIRIWWKEWVTRFQIIQFIIDLGFVYFASWTYFTSTYFPWLPNHGTCAGEEFAAFSGLFILSSYLFLFISFYLATYKKGGAKGGKTRTSLRRMSRAKVPDAADMQKIMSGATHGSSHGSANGNGASTTGAKTNGSVRTRSRKA</sequence>
<dbReference type="AlphaFoldDB" id="A0AA39L4B1"/>
<gene>
    <name evidence="14" type="ORF">NLU13_9316</name>
</gene>
<dbReference type="GO" id="GO:0019367">
    <property type="term" value="P:fatty acid elongation, saturated fatty acid"/>
    <property type="evidence" value="ECO:0007669"/>
    <property type="project" value="TreeGrafter"/>
</dbReference>
<dbReference type="EMBL" id="JAPDFR010000009">
    <property type="protein sequence ID" value="KAK0383404.1"/>
    <property type="molecule type" value="Genomic_DNA"/>
</dbReference>
<feature type="transmembrane region" description="Helical" evidence="12">
    <location>
        <begin position="60"/>
        <end position="78"/>
    </location>
</feature>
<evidence type="ECO:0000256" key="11">
    <source>
        <dbReference type="ARBA" id="ARBA00047375"/>
    </source>
</evidence>
<dbReference type="GO" id="GO:0034626">
    <property type="term" value="P:fatty acid elongation, polyunsaturated fatty acid"/>
    <property type="evidence" value="ECO:0007669"/>
    <property type="project" value="TreeGrafter"/>
</dbReference>
<name>A0AA39L4B1_SARSR</name>
<keyword evidence="4 12" id="KW-0808">Transferase</keyword>
<dbReference type="InterPro" id="IPR002076">
    <property type="entry name" value="ELO_fam"/>
</dbReference>
<comment type="catalytic activity">
    <reaction evidence="12">
        <text>an acyl-CoA + malonyl-CoA + H(+) = a 3-oxoacyl-CoA + CO2 + CoA</text>
        <dbReference type="Rhea" id="RHEA:50252"/>
        <dbReference type="ChEBI" id="CHEBI:15378"/>
        <dbReference type="ChEBI" id="CHEBI:16526"/>
        <dbReference type="ChEBI" id="CHEBI:57287"/>
        <dbReference type="ChEBI" id="CHEBI:57384"/>
        <dbReference type="ChEBI" id="CHEBI:58342"/>
        <dbReference type="ChEBI" id="CHEBI:90726"/>
    </reaction>
    <physiologicalReaction direction="left-to-right" evidence="12">
        <dbReference type="Rhea" id="RHEA:50253"/>
    </physiologicalReaction>
</comment>
<evidence type="ECO:0000256" key="3">
    <source>
        <dbReference type="ARBA" id="ARBA00022516"/>
    </source>
</evidence>
<feature type="region of interest" description="Disordered" evidence="13">
    <location>
        <begin position="323"/>
        <end position="356"/>
    </location>
</feature>
<evidence type="ECO:0000256" key="9">
    <source>
        <dbReference type="ARBA" id="ARBA00023136"/>
    </source>
</evidence>
<evidence type="ECO:0000256" key="4">
    <source>
        <dbReference type="ARBA" id="ARBA00022679"/>
    </source>
</evidence>
<feature type="transmembrane region" description="Helical" evidence="12">
    <location>
        <begin position="266"/>
        <end position="288"/>
    </location>
</feature>
<keyword evidence="6 12" id="KW-0276">Fatty acid metabolism</keyword>
<dbReference type="GO" id="GO:0034625">
    <property type="term" value="P:fatty acid elongation, monounsaturated fatty acid"/>
    <property type="evidence" value="ECO:0007669"/>
    <property type="project" value="TreeGrafter"/>
</dbReference>
<evidence type="ECO:0000256" key="8">
    <source>
        <dbReference type="ARBA" id="ARBA00023098"/>
    </source>
</evidence>
<proteinExistence type="inferred from homology"/>
<keyword evidence="5 12" id="KW-0812">Transmembrane</keyword>
<evidence type="ECO:0000256" key="10">
    <source>
        <dbReference type="ARBA" id="ARBA00023160"/>
    </source>
</evidence>
<evidence type="ECO:0000256" key="5">
    <source>
        <dbReference type="ARBA" id="ARBA00022692"/>
    </source>
</evidence>
<accession>A0AA39L4B1</accession>
<protein>
    <recommendedName>
        <fullName evidence="12">Elongation of fatty acids protein</fullName>
        <ecNumber evidence="12">2.3.1.-</ecNumber>
    </recommendedName>
</protein>
<comment type="catalytic activity">
    <reaction evidence="11">
        <text>a very-long-chain acyl-CoA + malonyl-CoA + H(+) = a very-long-chain 3-oxoacyl-CoA + CO2 + CoA</text>
        <dbReference type="Rhea" id="RHEA:32727"/>
        <dbReference type="ChEBI" id="CHEBI:15378"/>
        <dbReference type="ChEBI" id="CHEBI:16526"/>
        <dbReference type="ChEBI" id="CHEBI:57287"/>
        <dbReference type="ChEBI" id="CHEBI:57384"/>
        <dbReference type="ChEBI" id="CHEBI:90725"/>
        <dbReference type="ChEBI" id="CHEBI:90736"/>
        <dbReference type="EC" id="2.3.1.199"/>
    </reaction>
</comment>
<comment type="subcellular location">
    <subcellularLocation>
        <location evidence="1">Membrane</location>
        <topology evidence="1">Multi-pass membrane protein</topology>
    </subcellularLocation>
</comment>
<keyword evidence="10 12" id="KW-0275">Fatty acid biosynthesis</keyword>
<dbReference type="EC" id="2.3.1.-" evidence="12"/>
<feature type="compositionally biased region" description="Polar residues" evidence="13">
    <location>
        <begin position="341"/>
        <end position="350"/>
    </location>
</feature>
<dbReference type="Proteomes" id="UP001175261">
    <property type="component" value="Unassembled WGS sequence"/>
</dbReference>
<evidence type="ECO:0000313" key="14">
    <source>
        <dbReference type="EMBL" id="KAK0383404.1"/>
    </source>
</evidence>
<evidence type="ECO:0000256" key="2">
    <source>
        <dbReference type="ARBA" id="ARBA00007263"/>
    </source>
</evidence>
<comment type="caution">
    <text evidence="14">The sequence shown here is derived from an EMBL/GenBank/DDBJ whole genome shotgun (WGS) entry which is preliminary data.</text>
</comment>
<dbReference type="GO" id="GO:0030148">
    <property type="term" value="P:sphingolipid biosynthetic process"/>
    <property type="evidence" value="ECO:0007669"/>
    <property type="project" value="TreeGrafter"/>
</dbReference>
<dbReference type="GO" id="GO:0009922">
    <property type="term" value="F:fatty acid elongase activity"/>
    <property type="evidence" value="ECO:0007669"/>
    <property type="project" value="UniProtKB-EC"/>
</dbReference>
<evidence type="ECO:0000256" key="7">
    <source>
        <dbReference type="ARBA" id="ARBA00022989"/>
    </source>
</evidence>
<organism evidence="14 15">
    <name type="scientific">Sarocladium strictum</name>
    <name type="common">Black bundle disease fungus</name>
    <name type="synonym">Acremonium strictum</name>
    <dbReference type="NCBI Taxonomy" id="5046"/>
    <lineage>
        <taxon>Eukaryota</taxon>
        <taxon>Fungi</taxon>
        <taxon>Dikarya</taxon>
        <taxon>Ascomycota</taxon>
        <taxon>Pezizomycotina</taxon>
        <taxon>Sordariomycetes</taxon>
        <taxon>Hypocreomycetidae</taxon>
        <taxon>Hypocreales</taxon>
        <taxon>Sarocladiaceae</taxon>
        <taxon>Sarocladium</taxon>
    </lineage>
</organism>
<dbReference type="PANTHER" id="PTHR11157:SF134">
    <property type="entry name" value="ELONGATION OF FATTY ACIDS PROTEIN 1-RELATED"/>
    <property type="match status" value="1"/>
</dbReference>
<dbReference type="GO" id="GO:0005789">
    <property type="term" value="C:endoplasmic reticulum membrane"/>
    <property type="evidence" value="ECO:0007669"/>
    <property type="project" value="TreeGrafter"/>
</dbReference>
<keyword evidence="8 12" id="KW-0443">Lipid metabolism</keyword>
<feature type="compositionally biased region" description="Low complexity" evidence="13">
    <location>
        <begin position="323"/>
        <end position="340"/>
    </location>
</feature>
<feature type="transmembrane region" description="Helical" evidence="12">
    <location>
        <begin position="189"/>
        <end position="208"/>
    </location>
</feature>
<dbReference type="PANTHER" id="PTHR11157">
    <property type="entry name" value="FATTY ACID ACYL TRANSFERASE-RELATED"/>
    <property type="match status" value="1"/>
</dbReference>
<evidence type="ECO:0000256" key="6">
    <source>
        <dbReference type="ARBA" id="ARBA00022832"/>
    </source>
</evidence>
<evidence type="ECO:0000313" key="15">
    <source>
        <dbReference type="Proteomes" id="UP001175261"/>
    </source>
</evidence>
<keyword evidence="9 12" id="KW-0472">Membrane</keyword>
<dbReference type="Pfam" id="PF01151">
    <property type="entry name" value="ELO"/>
    <property type="match status" value="1"/>
</dbReference>
<reference evidence="14" key="1">
    <citation type="submission" date="2022-10" db="EMBL/GenBank/DDBJ databases">
        <title>Determination and structural analysis of whole genome sequence of Sarocladium strictum F4-1.</title>
        <authorList>
            <person name="Hu L."/>
            <person name="Jiang Y."/>
        </authorList>
    </citation>
    <scope>NUCLEOTIDE SEQUENCE</scope>
    <source>
        <strain evidence="14">F4-1</strain>
    </source>
</reference>
<feature type="transmembrane region" description="Helical" evidence="12">
    <location>
        <begin position="228"/>
        <end position="246"/>
    </location>
</feature>